<organism evidence="2 4">
    <name type="scientific">Didymodactylos carnosus</name>
    <dbReference type="NCBI Taxonomy" id="1234261"/>
    <lineage>
        <taxon>Eukaryota</taxon>
        <taxon>Metazoa</taxon>
        <taxon>Spiralia</taxon>
        <taxon>Gnathifera</taxon>
        <taxon>Rotifera</taxon>
        <taxon>Eurotatoria</taxon>
        <taxon>Bdelloidea</taxon>
        <taxon>Philodinida</taxon>
        <taxon>Philodinidae</taxon>
        <taxon>Didymodactylos</taxon>
    </lineage>
</organism>
<evidence type="ECO:0000256" key="1">
    <source>
        <dbReference type="SAM" id="MobiDB-lite"/>
    </source>
</evidence>
<sequence>GTTEKRFKRSKILGGLRELAAKGVCSAEGEQSTENVNPMGDEEDDGN</sequence>
<dbReference type="Proteomes" id="UP000682733">
    <property type="component" value="Unassembled WGS sequence"/>
</dbReference>
<feature type="non-terminal residue" evidence="2">
    <location>
        <position position="1"/>
    </location>
</feature>
<gene>
    <name evidence="2" type="ORF">OVA965_LOCUS40787</name>
    <name evidence="3" type="ORF">TMI583_LOCUS42288</name>
</gene>
<dbReference type="Proteomes" id="UP000677228">
    <property type="component" value="Unassembled WGS sequence"/>
</dbReference>
<evidence type="ECO:0000313" key="4">
    <source>
        <dbReference type="Proteomes" id="UP000677228"/>
    </source>
</evidence>
<evidence type="ECO:0000313" key="2">
    <source>
        <dbReference type="EMBL" id="CAF1577746.1"/>
    </source>
</evidence>
<name>A0A8S2FWN1_9BILA</name>
<accession>A0A8S2FWN1</accession>
<dbReference type="EMBL" id="CAJOBA010068138">
    <property type="protein sequence ID" value="CAF4375826.1"/>
    <property type="molecule type" value="Genomic_DNA"/>
</dbReference>
<proteinExistence type="predicted"/>
<protein>
    <submittedName>
        <fullName evidence="2">Uncharacterized protein</fullName>
    </submittedName>
</protein>
<dbReference type="AlphaFoldDB" id="A0A8S2FWN1"/>
<dbReference type="EMBL" id="CAJNOK010045157">
    <property type="protein sequence ID" value="CAF1577746.1"/>
    <property type="molecule type" value="Genomic_DNA"/>
</dbReference>
<evidence type="ECO:0000313" key="3">
    <source>
        <dbReference type="EMBL" id="CAF4375826.1"/>
    </source>
</evidence>
<comment type="caution">
    <text evidence="2">The sequence shown here is derived from an EMBL/GenBank/DDBJ whole genome shotgun (WGS) entry which is preliminary data.</text>
</comment>
<feature type="region of interest" description="Disordered" evidence="1">
    <location>
        <begin position="24"/>
        <end position="47"/>
    </location>
</feature>
<reference evidence="2" key="1">
    <citation type="submission" date="2021-02" db="EMBL/GenBank/DDBJ databases">
        <authorList>
            <person name="Nowell W R."/>
        </authorList>
    </citation>
    <scope>NUCLEOTIDE SEQUENCE</scope>
</reference>